<dbReference type="Gene3D" id="1.20.5.320">
    <property type="entry name" value="6-Phosphogluconate Dehydrogenase, domain 3"/>
    <property type="match status" value="1"/>
</dbReference>
<dbReference type="InterPro" id="IPR006183">
    <property type="entry name" value="Pgluconate_DH"/>
</dbReference>
<keyword evidence="11" id="KW-1185">Reference proteome</keyword>
<protein>
    <recommendedName>
        <fullName evidence="6">6-phosphogluconate dehydrogenase, decarboxylating</fullName>
        <ecNumber evidence="6">1.1.1.44</ecNumber>
    </recommendedName>
</protein>
<feature type="region of interest" description="Disordered" evidence="8">
    <location>
        <begin position="477"/>
        <end position="504"/>
    </location>
</feature>
<accession>A0AAI8YJX0</accession>
<comment type="caution">
    <text evidence="10">The sequence shown here is derived from an EMBL/GenBank/DDBJ whole genome shotgun (WGS) entry which is preliminary data.</text>
</comment>
<sequence length="504" mass="56189">MPLELRADALSQVGMLGVGSMGAMMTLLMAERGYEIFFYDPSEKNMDQLEQQYKDIHLESQVHRVGSYEEVCKNLGEPKVFMFSTPHGGPADKCVESLTPYLKKDDVIVDCGNEHWENTERRQRDLDPQGIHYVGCGVSGGYQSARAGPSMSPGGSPEALEMVMPFLRTLAAKDSKGRPCTSPVGPAGSGHYVKMVHNGIEQGMMSVVAEVWLLLTKGLGLGYEEVGDIFKSWNESGPLRDCFLIAIGVDIERAKGKDGEHVVSQVRDKVVQDVDEEEGTGTWTCGEAVARHVPCATILSAHLFRCASADLRRRTKNKESAGTGIDAQPLAVESKKDFVEMLHMTTYFCFLACFAQGLDLIRQKDKDSDWNLDYLKVLQLWRGGCIIKAEHIADVLEKLYSRKDHDKEDILGNPEVGHELAKHFPAIKKVVLKAIEADLFVPSISQTLEYYKYETSTGLPTQFMEAQLDYFGQHMFDKKDDPDHGPEKGKHHYEWKRATGSSDK</sequence>
<dbReference type="Proteomes" id="UP001295740">
    <property type="component" value="Unassembled WGS sequence"/>
</dbReference>
<feature type="active site" description="Proton acceptor" evidence="7">
    <location>
        <position position="194"/>
    </location>
</feature>
<dbReference type="EMBL" id="CAUWAG010000010">
    <property type="protein sequence ID" value="CAJ2507442.1"/>
    <property type="molecule type" value="Genomic_DNA"/>
</dbReference>
<dbReference type="InterPro" id="IPR006114">
    <property type="entry name" value="6PGDH_C"/>
</dbReference>
<evidence type="ECO:0000256" key="3">
    <source>
        <dbReference type="ARBA" id="ARBA00023002"/>
    </source>
</evidence>
<proteinExistence type="inferred from homology"/>
<comment type="subunit">
    <text evidence="6">Homodimer.</text>
</comment>
<evidence type="ECO:0000256" key="8">
    <source>
        <dbReference type="SAM" id="MobiDB-lite"/>
    </source>
</evidence>
<dbReference type="PIRSF" id="PIRSF000109">
    <property type="entry name" value="6PGD"/>
    <property type="match status" value="1"/>
</dbReference>
<gene>
    <name evidence="10" type="ORF">KHLLAP_LOCUS7910</name>
</gene>
<dbReference type="EC" id="1.1.1.44" evidence="6"/>
<dbReference type="InterPro" id="IPR008927">
    <property type="entry name" value="6-PGluconate_DH-like_C_sf"/>
</dbReference>
<dbReference type="PRINTS" id="PR00076">
    <property type="entry name" value="6PGDHDRGNASE"/>
</dbReference>
<reference evidence="10" key="1">
    <citation type="submission" date="2023-10" db="EMBL/GenBank/DDBJ databases">
        <authorList>
            <person name="Hackl T."/>
        </authorList>
    </citation>
    <scope>NUCLEOTIDE SEQUENCE</scope>
</reference>
<comment type="pathway">
    <text evidence="1 6">Carbohydrate degradation; pentose phosphate pathway; D-ribulose 5-phosphate from D-glucose 6-phosphate (oxidative stage): step 3/3.</text>
</comment>
<dbReference type="SMART" id="SM01350">
    <property type="entry name" value="6PGD"/>
    <property type="match status" value="1"/>
</dbReference>
<keyword evidence="3 6" id="KW-0560">Oxidoreductase</keyword>
<organism evidence="10 11">
    <name type="scientific">Anthostomella pinea</name>
    <dbReference type="NCBI Taxonomy" id="933095"/>
    <lineage>
        <taxon>Eukaryota</taxon>
        <taxon>Fungi</taxon>
        <taxon>Dikarya</taxon>
        <taxon>Ascomycota</taxon>
        <taxon>Pezizomycotina</taxon>
        <taxon>Sordariomycetes</taxon>
        <taxon>Xylariomycetidae</taxon>
        <taxon>Xylariales</taxon>
        <taxon>Xylariaceae</taxon>
        <taxon>Anthostomella</taxon>
    </lineage>
</organism>
<evidence type="ECO:0000256" key="1">
    <source>
        <dbReference type="ARBA" id="ARBA00004874"/>
    </source>
</evidence>
<dbReference type="InterPro" id="IPR013328">
    <property type="entry name" value="6PGD_dom2"/>
</dbReference>
<dbReference type="SUPFAM" id="SSF51735">
    <property type="entry name" value="NAD(P)-binding Rossmann-fold domains"/>
    <property type="match status" value="1"/>
</dbReference>
<dbReference type="InterPro" id="IPR006113">
    <property type="entry name" value="6PGDH_Gnd/GntZ"/>
</dbReference>
<evidence type="ECO:0000256" key="2">
    <source>
        <dbReference type="ARBA" id="ARBA00008419"/>
    </source>
</evidence>
<feature type="domain" description="6-phosphogluconate dehydrogenase C-terminal" evidence="9">
    <location>
        <begin position="190"/>
        <end position="496"/>
    </location>
</feature>
<dbReference type="Gene3D" id="3.40.50.720">
    <property type="entry name" value="NAD(P)-binding Rossmann-like Domain"/>
    <property type="match status" value="1"/>
</dbReference>
<evidence type="ECO:0000313" key="10">
    <source>
        <dbReference type="EMBL" id="CAJ2507442.1"/>
    </source>
</evidence>
<feature type="active site" description="Proton donor" evidence="7">
    <location>
        <position position="201"/>
    </location>
</feature>
<dbReference type="Pfam" id="PF00393">
    <property type="entry name" value="6PGD"/>
    <property type="match status" value="1"/>
</dbReference>
<dbReference type="AlphaFoldDB" id="A0AAI8YJX0"/>
<keyword evidence="4" id="KW-0311">Gluconate utilization</keyword>
<dbReference type="InterPro" id="IPR036291">
    <property type="entry name" value="NAD(P)-bd_dom_sf"/>
</dbReference>
<feature type="compositionally biased region" description="Basic and acidic residues" evidence="8">
    <location>
        <begin position="477"/>
        <end position="488"/>
    </location>
</feature>
<dbReference type="GO" id="GO:0004616">
    <property type="term" value="F:phosphogluconate dehydrogenase (decarboxylating) activity"/>
    <property type="evidence" value="ECO:0007669"/>
    <property type="project" value="UniProtKB-EC"/>
</dbReference>
<dbReference type="GO" id="GO:0019521">
    <property type="term" value="P:D-gluconate metabolic process"/>
    <property type="evidence" value="ECO:0007669"/>
    <property type="project" value="UniProtKB-KW"/>
</dbReference>
<comment type="function">
    <text evidence="6">Catalyzes the oxidative decarboxylation of 6-phosphogluconate to ribulose 5-phosphate and CO(2), with concomitant reduction of NADP to NADPH.</text>
</comment>
<dbReference type="FunFam" id="3.40.50.720:FF:000634">
    <property type="entry name" value="6-phosphogluconate dehydrogenase, decarboxylating"/>
    <property type="match status" value="1"/>
</dbReference>
<evidence type="ECO:0000256" key="4">
    <source>
        <dbReference type="ARBA" id="ARBA00023064"/>
    </source>
</evidence>
<dbReference type="Pfam" id="PF03446">
    <property type="entry name" value="NAD_binding_2"/>
    <property type="match status" value="1"/>
</dbReference>
<dbReference type="InterPro" id="IPR006115">
    <property type="entry name" value="6PGDH_NADP-bd"/>
</dbReference>
<dbReference type="PANTHER" id="PTHR11811">
    <property type="entry name" value="6-PHOSPHOGLUCONATE DEHYDROGENASE"/>
    <property type="match status" value="1"/>
</dbReference>
<dbReference type="GO" id="GO:0050661">
    <property type="term" value="F:NADP binding"/>
    <property type="evidence" value="ECO:0007669"/>
    <property type="project" value="InterPro"/>
</dbReference>
<comment type="similarity">
    <text evidence="2 6">Belongs to the 6-phosphogluconate dehydrogenase family.</text>
</comment>
<dbReference type="GO" id="GO:0006098">
    <property type="term" value="P:pentose-phosphate shunt"/>
    <property type="evidence" value="ECO:0007669"/>
    <property type="project" value="UniProtKB-KW"/>
</dbReference>
<evidence type="ECO:0000256" key="7">
    <source>
        <dbReference type="PIRSR" id="PIRSR000109-1"/>
    </source>
</evidence>
<dbReference type="SUPFAM" id="SSF48179">
    <property type="entry name" value="6-phosphogluconate dehydrogenase C-terminal domain-like"/>
    <property type="match status" value="1"/>
</dbReference>
<evidence type="ECO:0000259" key="9">
    <source>
        <dbReference type="SMART" id="SM01350"/>
    </source>
</evidence>
<dbReference type="Gene3D" id="1.10.1040.10">
    <property type="entry name" value="N-(1-d-carboxylethyl)-l-norvaline Dehydrogenase, domain 2"/>
    <property type="match status" value="1"/>
</dbReference>
<keyword evidence="6" id="KW-0521">NADP</keyword>
<keyword evidence="5 6" id="KW-0570">Pentose shunt</keyword>
<comment type="catalytic activity">
    <reaction evidence="6">
        <text>6-phospho-D-gluconate + NADP(+) = D-ribulose 5-phosphate + CO2 + NADPH</text>
        <dbReference type="Rhea" id="RHEA:10116"/>
        <dbReference type="ChEBI" id="CHEBI:16526"/>
        <dbReference type="ChEBI" id="CHEBI:57783"/>
        <dbReference type="ChEBI" id="CHEBI:58121"/>
        <dbReference type="ChEBI" id="CHEBI:58349"/>
        <dbReference type="ChEBI" id="CHEBI:58759"/>
        <dbReference type="EC" id="1.1.1.44"/>
    </reaction>
</comment>
<name>A0AAI8YJX0_9PEZI</name>
<evidence type="ECO:0000256" key="6">
    <source>
        <dbReference type="PIRNR" id="PIRNR000109"/>
    </source>
</evidence>
<evidence type="ECO:0000313" key="11">
    <source>
        <dbReference type="Proteomes" id="UP001295740"/>
    </source>
</evidence>
<evidence type="ECO:0000256" key="5">
    <source>
        <dbReference type="ARBA" id="ARBA00023126"/>
    </source>
</evidence>